<dbReference type="EMBL" id="CP092471">
    <property type="protein sequence ID" value="UVI40423.1"/>
    <property type="molecule type" value="Genomic_DNA"/>
</dbReference>
<name>A0ABY5T0W3_9SPHN</name>
<gene>
    <name evidence="2" type="ORF">L1F33_05630</name>
</gene>
<keyword evidence="3" id="KW-1185">Reference proteome</keyword>
<accession>A0ABY5T0W3</accession>
<protein>
    <submittedName>
        <fullName evidence="2">Transposase</fullName>
    </submittedName>
</protein>
<proteinExistence type="predicted"/>
<dbReference type="InterPro" id="IPR052909">
    <property type="entry name" value="Transposase_6_like"/>
</dbReference>
<evidence type="ECO:0000313" key="3">
    <source>
        <dbReference type="Proteomes" id="UP001065265"/>
    </source>
</evidence>
<reference evidence="2" key="1">
    <citation type="submission" date="2022-02" db="EMBL/GenBank/DDBJ databases">
        <title>Qipengyuania spongiae sp. nov., isolated from marine sponge.</title>
        <authorList>
            <person name="Li Z."/>
            <person name="Zhang M."/>
        </authorList>
    </citation>
    <scope>NUCLEOTIDE SEQUENCE</scope>
    <source>
        <strain evidence="2">PHS-Z21</strain>
    </source>
</reference>
<evidence type="ECO:0000259" key="1">
    <source>
        <dbReference type="Pfam" id="PF13340"/>
    </source>
</evidence>
<sequence>MIGPLSPPQRGRHGRPAVDNWRFLNGMIHVLRVGCPWRDMHERYGKTALSFESFLNLAAARLWLKSFVNAAWSEKPDNARKLDPRPQCCKWVTPLAISHRMTA</sequence>
<evidence type="ECO:0000313" key="2">
    <source>
        <dbReference type="EMBL" id="UVI40423.1"/>
    </source>
</evidence>
<dbReference type="PANTHER" id="PTHR46637">
    <property type="entry name" value="TIS1421-TRANSPOSASE PROTEIN A"/>
    <property type="match status" value="1"/>
</dbReference>
<dbReference type="InterPro" id="IPR025161">
    <property type="entry name" value="IS402-like_dom"/>
</dbReference>
<dbReference type="PANTHER" id="PTHR46637:SF1">
    <property type="entry name" value="BLL5188 PROTEIN"/>
    <property type="match status" value="1"/>
</dbReference>
<feature type="domain" description="Insertion element IS402-like" evidence="1">
    <location>
        <begin position="2"/>
        <end position="64"/>
    </location>
</feature>
<organism evidence="2 3">
    <name type="scientific">Qipengyuania spongiae</name>
    <dbReference type="NCBI Taxonomy" id="2909673"/>
    <lineage>
        <taxon>Bacteria</taxon>
        <taxon>Pseudomonadati</taxon>
        <taxon>Pseudomonadota</taxon>
        <taxon>Alphaproteobacteria</taxon>
        <taxon>Sphingomonadales</taxon>
        <taxon>Erythrobacteraceae</taxon>
        <taxon>Qipengyuania</taxon>
    </lineage>
</organism>
<dbReference type="Proteomes" id="UP001065265">
    <property type="component" value="Chromosome"/>
</dbReference>
<dbReference type="RefSeq" id="WP_420910655.1">
    <property type="nucleotide sequence ID" value="NZ_CP092471.1"/>
</dbReference>
<dbReference type="Pfam" id="PF13340">
    <property type="entry name" value="DUF4096"/>
    <property type="match status" value="1"/>
</dbReference>